<dbReference type="RefSeq" id="WP_055184714.1">
    <property type="nucleotide sequence ID" value="NZ_CYXN01000001.1"/>
</dbReference>
<gene>
    <name evidence="1" type="ORF">ERS852582_00321</name>
</gene>
<sequence>MKLEFRQTVTCNHLTLARVCKTIDWQQPLPRCGEYVTGLDTLDGEQELQVHKLLHRAQDGSCLAELPGFNIAQLRLSYRELEQLAAQKGWTLQKL</sequence>
<evidence type="ECO:0000313" key="1">
    <source>
        <dbReference type="EMBL" id="CUM73876.1"/>
    </source>
</evidence>
<name>A0A173R7Y7_9FIRM</name>
<organism evidence="1 2">
    <name type="scientific">Faecalibacterium prausnitzii</name>
    <dbReference type="NCBI Taxonomy" id="853"/>
    <lineage>
        <taxon>Bacteria</taxon>
        <taxon>Bacillati</taxon>
        <taxon>Bacillota</taxon>
        <taxon>Clostridia</taxon>
        <taxon>Eubacteriales</taxon>
        <taxon>Oscillospiraceae</taxon>
        <taxon>Faecalibacterium</taxon>
    </lineage>
</organism>
<accession>A0A173R7Y7</accession>
<dbReference type="EMBL" id="CYXN01000001">
    <property type="protein sequence ID" value="CUM73876.1"/>
    <property type="molecule type" value="Genomic_DNA"/>
</dbReference>
<reference evidence="1 2" key="1">
    <citation type="submission" date="2015-09" db="EMBL/GenBank/DDBJ databases">
        <authorList>
            <consortium name="Pathogen Informatics"/>
        </authorList>
    </citation>
    <scope>NUCLEOTIDE SEQUENCE [LARGE SCALE GENOMIC DNA]</scope>
    <source>
        <strain evidence="1 2">2789STDY5834970</strain>
    </source>
</reference>
<dbReference type="AlphaFoldDB" id="A0A173R7Y7"/>
<proteinExistence type="predicted"/>
<protein>
    <submittedName>
        <fullName evidence="1">Uncharacterized protein</fullName>
    </submittedName>
</protein>
<evidence type="ECO:0000313" key="2">
    <source>
        <dbReference type="Proteomes" id="UP000095649"/>
    </source>
</evidence>
<dbReference type="Proteomes" id="UP000095649">
    <property type="component" value="Unassembled WGS sequence"/>
</dbReference>